<dbReference type="InterPro" id="IPR004045">
    <property type="entry name" value="Glutathione_S-Trfase_N"/>
</dbReference>
<protein>
    <submittedName>
        <fullName evidence="5">Glutathione S-transferase epsilon1</fullName>
    </submittedName>
</protein>
<evidence type="ECO:0000259" key="3">
    <source>
        <dbReference type="PROSITE" id="PS50404"/>
    </source>
</evidence>
<keyword evidence="5" id="KW-0808">Transferase</keyword>
<reference evidence="5" key="1">
    <citation type="submission" date="2018-11" db="EMBL/GenBank/DDBJ databases">
        <authorList>
            <person name="Sheng S."/>
        </authorList>
    </citation>
    <scope>NUCLEOTIDE SEQUENCE</scope>
</reference>
<dbReference type="Gene3D" id="3.40.30.10">
    <property type="entry name" value="Glutaredoxin"/>
    <property type="match status" value="1"/>
</dbReference>
<accession>A0A7L4XWN5</accession>
<name>A0A7L4XWN5_GLYPY</name>
<dbReference type="EMBL" id="MK225542">
    <property type="protein sequence ID" value="QGZ00474.1"/>
    <property type="molecule type" value="mRNA"/>
</dbReference>
<dbReference type="GO" id="GO:0006749">
    <property type="term" value="P:glutathione metabolic process"/>
    <property type="evidence" value="ECO:0007669"/>
    <property type="project" value="TreeGrafter"/>
</dbReference>
<dbReference type="PROSITE" id="PS50404">
    <property type="entry name" value="GST_NTER"/>
    <property type="match status" value="1"/>
</dbReference>
<evidence type="ECO:0000313" key="5">
    <source>
        <dbReference type="EMBL" id="QGZ00474.1"/>
    </source>
</evidence>
<dbReference type="Pfam" id="PF02798">
    <property type="entry name" value="GST_N"/>
    <property type="match status" value="1"/>
</dbReference>
<dbReference type="AlphaFoldDB" id="A0A7L4XWN5"/>
<dbReference type="FunFam" id="1.20.1050.10:FF:000007">
    <property type="entry name" value="Glutathione S-transferase 1-1"/>
    <property type="match status" value="1"/>
</dbReference>
<dbReference type="InterPro" id="IPR040079">
    <property type="entry name" value="Glutathione_S-Trfase"/>
</dbReference>
<feature type="domain" description="GST C-terminal" evidence="4">
    <location>
        <begin position="88"/>
        <end position="215"/>
    </location>
</feature>
<dbReference type="SFLD" id="SFLDG01153">
    <property type="entry name" value="Main.4:_Theta-like"/>
    <property type="match status" value="1"/>
</dbReference>
<dbReference type="SFLD" id="SFLDS00019">
    <property type="entry name" value="Glutathione_Transferase_(cytos"/>
    <property type="match status" value="1"/>
</dbReference>
<dbReference type="SUPFAM" id="SSF52833">
    <property type="entry name" value="Thioredoxin-like"/>
    <property type="match status" value="1"/>
</dbReference>
<evidence type="ECO:0000259" key="4">
    <source>
        <dbReference type="PROSITE" id="PS50405"/>
    </source>
</evidence>
<dbReference type="InterPro" id="IPR036249">
    <property type="entry name" value="Thioredoxin-like_sf"/>
</dbReference>
<dbReference type="SUPFAM" id="SSF47616">
    <property type="entry name" value="GST C-terminal domain-like"/>
    <property type="match status" value="1"/>
</dbReference>
<dbReference type="Pfam" id="PF00043">
    <property type="entry name" value="GST_C"/>
    <property type="match status" value="1"/>
</dbReference>
<dbReference type="Gene3D" id="1.20.1050.10">
    <property type="match status" value="1"/>
</dbReference>
<feature type="domain" description="GST N-terminal" evidence="3">
    <location>
        <begin position="1"/>
        <end position="82"/>
    </location>
</feature>
<dbReference type="SFLD" id="SFLDG00358">
    <property type="entry name" value="Main_(cytGST)"/>
    <property type="match status" value="1"/>
</dbReference>
<dbReference type="InterPro" id="IPR036282">
    <property type="entry name" value="Glutathione-S-Trfase_C_sf"/>
</dbReference>
<dbReference type="FunFam" id="3.40.30.10:FF:000034">
    <property type="entry name" value="glutathione S-transferase 1"/>
    <property type="match status" value="1"/>
</dbReference>
<gene>
    <name evidence="5" type="primary">GSTEpsilon1</name>
</gene>
<dbReference type="PROSITE" id="PS50405">
    <property type="entry name" value="GST_CTER"/>
    <property type="match status" value="1"/>
</dbReference>
<sequence length="219" mass="24520">MSIKLYKMDPSPPARAAMLACEIFNVQAEFIDVNLAAGEHLKPEYLKLNPCHTVPVLVDGDLILHDSQAILMYLADTYGNNSALYPKEVKQRALVNQKLFFNSSVLFPRLRNVTYPIFMKGAKGVTEDQLNDIEDAYKLLETFLSKTKYLAGNNITIADIAAFTTVSGLFYINPLKVESYPKLNAWAKEMENKPYCQKLNAPGATFLGEFVKKAISQQS</sequence>
<dbReference type="InterPro" id="IPR010987">
    <property type="entry name" value="Glutathione-S-Trfase_C-like"/>
</dbReference>
<proteinExistence type="evidence at transcript level"/>
<dbReference type="CDD" id="cd03177">
    <property type="entry name" value="GST_C_Delta_Epsilon"/>
    <property type="match status" value="1"/>
</dbReference>
<dbReference type="PANTHER" id="PTHR43969:SF9">
    <property type="entry name" value="GLUTATHIONE S TRANSFERASE D10, ISOFORM A-RELATED"/>
    <property type="match status" value="1"/>
</dbReference>
<dbReference type="PANTHER" id="PTHR43969">
    <property type="entry name" value="GLUTATHIONE S TRANSFERASE D10, ISOFORM A-RELATED"/>
    <property type="match status" value="1"/>
</dbReference>
<comment type="similarity">
    <text evidence="2">Belongs to the GST superfamily.</text>
</comment>
<dbReference type="GO" id="GO:0004364">
    <property type="term" value="F:glutathione transferase activity"/>
    <property type="evidence" value="ECO:0007669"/>
    <property type="project" value="TreeGrafter"/>
</dbReference>
<comment type="subunit">
    <text evidence="1">Homodimer.</text>
</comment>
<evidence type="ECO:0000256" key="1">
    <source>
        <dbReference type="ARBA" id="ARBA00011738"/>
    </source>
</evidence>
<organism evidence="5">
    <name type="scientific">Glyphodes pyloalis</name>
    <name type="common">Lesser mulberry snout moth</name>
    <dbReference type="NCBI Taxonomy" id="1242752"/>
    <lineage>
        <taxon>Eukaryota</taxon>
        <taxon>Metazoa</taxon>
        <taxon>Ecdysozoa</taxon>
        <taxon>Arthropoda</taxon>
        <taxon>Hexapoda</taxon>
        <taxon>Insecta</taxon>
        <taxon>Pterygota</taxon>
        <taxon>Neoptera</taxon>
        <taxon>Endopterygota</taxon>
        <taxon>Lepidoptera</taxon>
        <taxon>Glossata</taxon>
        <taxon>Ditrysia</taxon>
        <taxon>Pyraloidea</taxon>
        <taxon>Crambidae</taxon>
        <taxon>Spilomelinae</taxon>
        <taxon>Glyphodes</taxon>
    </lineage>
</organism>
<evidence type="ECO:0000256" key="2">
    <source>
        <dbReference type="RuleBase" id="RU003494"/>
    </source>
</evidence>
<dbReference type="InterPro" id="IPR004046">
    <property type="entry name" value="GST_C"/>
</dbReference>